<dbReference type="InterPro" id="IPR046864">
    <property type="entry name" value="VasX_N"/>
</dbReference>
<feature type="transmembrane region" description="Helical" evidence="1">
    <location>
        <begin position="768"/>
        <end position="787"/>
    </location>
</feature>
<feature type="transmembrane region" description="Helical" evidence="1">
    <location>
        <begin position="722"/>
        <end position="741"/>
    </location>
</feature>
<organism evidence="3 4">
    <name type="scientific">Proteus vulgaris</name>
    <dbReference type="NCBI Taxonomy" id="585"/>
    <lineage>
        <taxon>Bacteria</taxon>
        <taxon>Pseudomonadati</taxon>
        <taxon>Pseudomonadota</taxon>
        <taxon>Gammaproteobacteria</taxon>
        <taxon>Enterobacterales</taxon>
        <taxon>Morganellaceae</taxon>
        <taxon>Proteus</taxon>
    </lineage>
</organism>
<keyword evidence="1" id="KW-0812">Transmembrane</keyword>
<sequence length="895" mass="101302">MSSSNKKEGCKFCTRYGFPILPVRPAIMSQNDILPVIPNDIKVPINNQGETAYTLRLLRSGYLNIWDELGQTWINYYATKDGFYYPLPENGEAPDNILSGEVTPCINKPEELARASFITLPIFPAPLKNGNFWFSWSEVKWTDTVRKKHEEPSFYQENMQLFNLEKWLETNKEKQSLPLNKPDEYISEYFLKSRESQLRQWSPSFLFTASILTNAIYGAIALQQNFLVSPKASGKEIEKTISNNFNSNGAILVLQDPIGILKDLSALTQYELDKDVYKKKDIERETMLYTTISSLKEGIKNKYQSDYIIKTIQDNDLSESVDIKRVDINGIVHKNPEGDITYKVPIDAPDSDIIKQLLAKSVIEQKTKVHWAKYEKYYDTEKFDTFEKEFKDRLSDYTQRILNPRIELYLDWFESQELTDYFLYNFDENDITSGMEYTATVCYAVANMANKERVRDFFSKALLKDLTDKSNIVARALAFNHETLIQKINKAVFKSPNLTSVPWNGLIDAMQQTVDKVNNPGFNADSVMGLYLANFSSAIIKSTNTILESKKVFPFLVTLGVIQKKAIIPLSKSGEYKHFIKYVVSELMTINNGGVTPSKDLLEFHVRAEIKRKQCLGLDVYNIKNQNYLIDIDITEWENIKNLPKKAKEEAMAGMLFTTSESKEKLHIQWKTQLTTGSGKALTLMGAGVLSGILQTVAVLSSADFGNKKILTKDQLEENSRFYAGAAAVLGTGFGVIETGIKEYVRVHSLLTTRTFNGLKSLETASKIMGRFLGLAAGVVTVAFDFYHMVEEGGKGNIGLSWAYGASVAAGAWFIFLIFASSLTPIGLVITLVAVIIMLGTAIYIAIEGQDNIQKWLEQCLWQKIPNDNLNYQLPPIFPTMEMEMNEFKQAIGQE</sequence>
<dbReference type="Pfam" id="PF20249">
    <property type="entry name" value="VasX_N"/>
    <property type="match status" value="1"/>
</dbReference>
<feature type="domain" description="Toxin VasX N-terminal region" evidence="2">
    <location>
        <begin position="10"/>
        <end position="168"/>
    </location>
</feature>
<dbReference type="Proteomes" id="UP000503287">
    <property type="component" value="Chromosome"/>
</dbReference>
<evidence type="ECO:0000313" key="3">
    <source>
        <dbReference type="EMBL" id="QIF93426.1"/>
    </source>
</evidence>
<evidence type="ECO:0000313" key="4">
    <source>
        <dbReference type="Proteomes" id="UP000503287"/>
    </source>
</evidence>
<evidence type="ECO:0000259" key="2">
    <source>
        <dbReference type="Pfam" id="PF20249"/>
    </source>
</evidence>
<feature type="transmembrane region" description="Helical" evidence="1">
    <location>
        <begin position="681"/>
        <end position="701"/>
    </location>
</feature>
<dbReference type="RefSeq" id="WP_164526056.1">
    <property type="nucleotide sequence ID" value="NZ_CP047344.1"/>
</dbReference>
<reference evidence="3 4" key="1">
    <citation type="submission" date="2020-01" db="EMBL/GenBank/DDBJ databases">
        <title>The genomic epidemiology of tigecycline resistance gene tet(X) variants in a swine farm in China.</title>
        <authorList>
            <person name="Peng K."/>
            <person name="Li R."/>
        </authorList>
    </citation>
    <scope>NUCLEOTIDE SEQUENCE [LARGE SCALE GENOMIC DNA]</scope>
    <source>
        <strain evidence="3 4">ZN3</strain>
    </source>
</reference>
<dbReference type="AlphaFoldDB" id="A0A6G6SI62"/>
<keyword evidence="4" id="KW-1185">Reference proteome</keyword>
<gene>
    <name evidence="3" type="ORF">GTH24_05780</name>
</gene>
<name>A0A6G6SI62_PROVU</name>
<dbReference type="EMBL" id="CP047344">
    <property type="protein sequence ID" value="QIF93426.1"/>
    <property type="molecule type" value="Genomic_DNA"/>
</dbReference>
<evidence type="ECO:0000256" key="1">
    <source>
        <dbReference type="SAM" id="Phobius"/>
    </source>
</evidence>
<dbReference type="InterPro" id="IPR048126">
    <property type="entry name" value="Toxin_VasX"/>
</dbReference>
<dbReference type="NCBIfam" id="NF041559">
    <property type="entry name" value="BTH_I2691_fam"/>
    <property type="match status" value="1"/>
</dbReference>
<keyword evidence="1" id="KW-1133">Transmembrane helix</keyword>
<feature type="transmembrane region" description="Helical" evidence="1">
    <location>
        <begin position="799"/>
        <end position="820"/>
    </location>
</feature>
<accession>A0A6G6SI62</accession>
<feature type="transmembrane region" description="Helical" evidence="1">
    <location>
        <begin position="826"/>
        <end position="847"/>
    </location>
</feature>
<proteinExistence type="predicted"/>
<protein>
    <recommendedName>
        <fullName evidence="2">Toxin VasX N-terminal region domain-containing protein</fullName>
    </recommendedName>
</protein>
<keyword evidence="1" id="KW-0472">Membrane</keyword>
<dbReference type="CDD" id="cd20707">
    <property type="entry name" value="MIX_III"/>
    <property type="match status" value="1"/>
</dbReference>